<dbReference type="PANTHER" id="PTHR13011">
    <property type="entry name" value="TFIIF-ALPHA"/>
    <property type="match status" value="1"/>
</dbReference>
<dbReference type="Proteomes" id="UP001377567">
    <property type="component" value="Unassembled WGS sequence"/>
</dbReference>
<feature type="compositionally biased region" description="Low complexity" evidence="7">
    <location>
        <begin position="184"/>
        <end position="195"/>
    </location>
</feature>
<reference evidence="8 9" key="1">
    <citation type="journal article" date="2023" name="Elife">
        <title>Identification of key yeast species and microbe-microbe interactions impacting larval growth of Drosophila in the wild.</title>
        <authorList>
            <person name="Mure A."/>
            <person name="Sugiura Y."/>
            <person name="Maeda R."/>
            <person name="Honda K."/>
            <person name="Sakurai N."/>
            <person name="Takahashi Y."/>
            <person name="Watada M."/>
            <person name="Katoh T."/>
            <person name="Gotoh A."/>
            <person name="Gotoh Y."/>
            <person name="Taniguchi I."/>
            <person name="Nakamura K."/>
            <person name="Hayashi T."/>
            <person name="Katayama T."/>
            <person name="Uemura T."/>
            <person name="Hattori Y."/>
        </authorList>
    </citation>
    <scope>NUCLEOTIDE SEQUENCE [LARGE SCALE GENOMIC DNA]</scope>
    <source>
        <strain evidence="8 9">KH-74</strain>
    </source>
</reference>
<feature type="compositionally biased region" description="Low complexity" evidence="7">
    <location>
        <begin position="666"/>
        <end position="677"/>
    </location>
</feature>
<dbReference type="GO" id="GO:0005674">
    <property type="term" value="C:transcription factor TFIIF complex"/>
    <property type="evidence" value="ECO:0007669"/>
    <property type="project" value="TreeGrafter"/>
</dbReference>
<gene>
    <name evidence="8" type="ORF">DAKH74_021340</name>
</gene>
<dbReference type="GO" id="GO:0016251">
    <property type="term" value="F:RNA polymerase II general transcription initiation factor activity"/>
    <property type="evidence" value="ECO:0007669"/>
    <property type="project" value="TreeGrafter"/>
</dbReference>
<evidence type="ECO:0000256" key="2">
    <source>
        <dbReference type="ARBA" id="ARBA00005249"/>
    </source>
</evidence>
<feature type="compositionally biased region" description="Basic and acidic residues" evidence="7">
    <location>
        <begin position="588"/>
        <end position="621"/>
    </location>
</feature>
<dbReference type="GO" id="GO:0001096">
    <property type="term" value="F:TFIIF-class transcription factor complex binding"/>
    <property type="evidence" value="ECO:0007669"/>
    <property type="project" value="TreeGrafter"/>
</dbReference>
<keyword evidence="5" id="KW-0804">Transcription</keyword>
<keyword evidence="6" id="KW-0539">Nucleus</keyword>
<evidence type="ECO:0000256" key="3">
    <source>
        <dbReference type="ARBA" id="ARBA00023015"/>
    </source>
</evidence>
<accession>A0AAV5RVP5</accession>
<dbReference type="GO" id="GO:0006367">
    <property type="term" value="P:transcription initiation at RNA polymerase II promoter"/>
    <property type="evidence" value="ECO:0007669"/>
    <property type="project" value="InterPro"/>
</dbReference>
<evidence type="ECO:0000256" key="1">
    <source>
        <dbReference type="ARBA" id="ARBA00004123"/>
    </source>
</evidence>
<keyword evidence="9" id="KW-1185">Reference proteome</keyword>
<keyword evidence="4" id="KW-0238">DNA-binding</keyword>
<feature type="region of interest" description="Disordered" evidence="7">
    <location>
        <begin position="465"/>
        <end position="486"/>
    </location>
</feature>
<evidence type="ECO:0000313" key="9">
    <source>
        <dbReference type="Proteomes" id="UP001377567"/>
    </source>
</evidence>
<comment type="subcellular location">
    <subcellularLocation>
        <location evidence="1">Nucleus</location>
    </subcellularLocation>
</comment>
<evidence type="ECO:0000256" key="5">
    <source>
        <dbReference type="ARBA" id="ARBA00023163"/>
    </source>
</evidence>
<evidence type="ECO:0000256" key="7">
    <source>
        <dbReference type="SAM" id="MobiDB-lite"/>
    </source>
</evidence>
<feature type="region of interest" description="Disordered" evidence="7">
    <location>
        <begin position="169"/>
        <end position="279"/>
    </location>
</feature>
<dbReference type="AlphaFoldDB" id="A0AAV5RVP5"/>
<feature type="region of interest" description="Disordered" evidence="7">
    <location>
        <begin position="1"/>
        <end position="42"/>
    </location>
</feature>
<feature type="region of interest" description="Disordered" evidence="7">
    <location>
        <begin position="568"/>
        <end position="621"/>
    </location>
</feature>
<comment type="caution">
    <text evidence="8">The sequence shown here is derived from an EMBL/GenBank/DDBJ whole genome shotgun (WGS) entry which is preliminary data.</text>
</comment>
<evidence type="ECO:0000256" key="4">
    <source>
        <dbReference type="ARBA" id="ARBA00023125"/>
    </source>
</evidence>
<dbReference type="EMBL" id="BTGD01000005">
    <property type="protein sequence ID" value="GMM55518.1"/>
    <property type="molecule type" value="Genomic_DNA"/>
</dbReference>
<feature type="region of interest" description="Disordered" evidence="7">
    <location>
        <begin position="658"/>
        <end position="683"/>
    </location>
</feature>
<dbReference type="InterPro" id="IPR011039">
    <property type="entry name" value="TFIIF_interaction"/>
</dbReference>
<evidence type="ECO:0000256" key="6">
    <source>
        <dbReference type="ARBA" id="ARBA00023242"/>
    </source>
</evidence>
<dbReference type="InterPro" id="IPR008851">
    <property type="entry name" value="TFIIF-alpha"/>
</dbReference>
<proteinExistence type="inferred from homology"/>
<dbReference type="GO" id="GO:0003677">
    <property type="term" value="F:DNA binding"/>
    <property type="evidence" value="ECO:0007669"/>
    <property type="project" value="UniProtKB-KW"/>
</dbReference>
<dbReference type="PANTHER" id="PTHR13011:SF0">
    <property type="entry name" value="GENERAL TRANSCRIPTION FACTOR IIF SUBUNIT 1"/>
    <property type="match status" value="1"/>
</dbReference>
<feature type="region of interest" description="Disordered" evidence="7">
    <location>
        <begin position="315"/>
        <end position="335"/>
    </location>
</feature>
<sequence length="761" mass="83242">MSSRQSGANGRGNGPANGRGSAPNGSGPGGPGGAGGISHVSPFIKRDRYKRNFLRARQTMGKGSVKKEDPVKAEADEKRLLGVERGLGNVKREPGVEPSSEYNEFPLRAISEENLENIKTHLLKFQSKKRIDPSKSFHPPIRLHRKDTRNLQFQLTRAEIVQRQKEIAEYKQQQQQPGGERTHSASASASTPASADKFKNNSTPTPTVIGSGMPVTATSGTTSTSSSSTDPKAASSAGTTTTSSTSGSAAAAASTDATTSPAETNGTAGTPGAPSALPKANIPMVTQLEEAGISEHPEKVGMVKYDGKEELDLANGAGTVDPMADVAPDGGGRARRINSKRKTRQLKVLDENAKKLRFEEFYPWVMEDYDGYNTWVGSYEAGNSDSYVLLAVENDGSFTMIPADKVYKFTARNKYATLTIDEAEKRMDKKAGEVPRWLMKHLDNIGTTTTRYDRTKRRLKAAAIQGTANGGADDSDDSEAHDDNSEVELDYDEEFADDEEAPIIDGNEQENKESEQRIKKEMLQANAMGLRDDEVPDEEDDGDLFNDKKIDVEGERIKKALQKTELAALYSSDEDELNPYLSESDMDKEDKDKEDKDKSASPKKERSILVKQETTEEADKLPPKIKVKSIRDCIVVLESNKDILSNFQAGEWNPTTAKKRPRLADVKSSSASSTDNVSVKEEPVEKKIKLEDGTAATPAASIPLITEQDIIDAMGDSKVNVKDFGKMIRKKFPGADNKKHMFAIVKKLCRKVDNEHMELKK</sequence>
<dbReference type="GO" id="GO:0032968">
    <property type="term" value="P:positive regulation of transcription elongation by RNA polymerase II"/>
    <property type="evidence" value="ECO:0007669"/>
    <property type="project" value="InterPro"/>
</dbReference>
<name>A0AAV5RVP5_MAUHU</name>
<feature type="compositionally biased region" description="Gly residues" evidence="7">
    <location>
        <begin position="26"/>
        <end position="36"/>
    </location>
</feature>
<protein>
    <submittedName>
        <fullName evidence="8">Transcription factor IIF subunit</fullName>
    </submittedName>
</protein>
<dbReference type="SUPFAM" id="SSF50916">
    <property type="entry name" value="Rap30/74 interaction domains"/>
    <property type="match status" value="1"/>
</dbReference>
<keyword evidence="3" id="KW-0805">Transcription regulation</keyword>
<comment type="similarity">
    <text evidence="2">Belongs to the TFIIF alpha subunit family.</text>
</comment>
<organism evidence="8 9">
    <name type="scientific">Maudiozyma humilis</name>
    <name type="common">Sour dough yeast</name>
    <name type="synonym">Kazachstania humilis</name>
    <dbReference type="NCBI Taxonomy" id="51915"/>
    <lineage>
        <taxon>Eukaryota</taxon>
        <taxon>Fungi</taxon>
        <taxon>Dikarya</taxon>
        <taxon>Ascomycota</taxon>
        <taxon>Saccharomycotina</taxon>
        <taxon>Saccharomycetes</taxon>
        <taxon>Saccharomycetales</taxon>
        <taxon>Saccharomycetaceae</taxon>
        <taxon>Maudiozyma</taxon>
    </lineage>
</organism>
<feature type="compositionally biased region" description="Acidic residues" evidence="7">
    <location>
        <begin position="473"/>
        <end position="486"/>
    </location>
</feature>
<evidence type="ECO:0000313" key="8">
    <source>
        <dbReference type="EMBL" id="GMM55518.1"/>
    </source>
</evidence>
<feature type="compositionally biased region" description="Low complexity" evidence="7">
    <location>
        <begin position="216"/>
        <end position="260"/>
    </location>
</feature>